<dbReference type="PRINTS" id="PR00038">
    <property type="entry name" value="HTHLUXR"/>
</dbReference>
<evidence type="ECO:0000256" key="2">
    <source>
        <dbReference type="ARBA" id="ARBA00023125"/>
    </source>
</evidence>
<dbReference type="PROSITE" id="PS50043">
    <property type="entry name" value="HTH_LUXR_2"/>
    <property type="match status" value="1"/>
</dbReference>
<dbReference type="GO" id="GO:0006355">
    <property type="term" value="P:regulation of DNA-templated transcription"/>
    <property type="evidence" value="ECO:0007669"/>
    <property type="project" value="InterPro"/>
</dbReference>
<protein>
    <submittedName>
        <fullName evidence="5">LuxR family transcriptional regulator</fullName>
    </submittedName>
</protein>
<dbReference type="SMART" id="SM00421">
    <property type="entry name" value="HTH_LUXR"/>
    <property type="match status" value="1"/>
</dbReference>
<organism evidence="5 6">
    <name type="scientific">Parasedimentitalea marina</name>
    <dbReference type="NCBI Taxonomy" id="2483033"/>
    <lineage>
        <taxon>Bacteria</taxon>
        <taxon>Pseudomonadati</taxon>
        <taxon>Pseudomonadota</taxon>
        <taxon>Alphaproteobacteria</taxon>
        <taxon>Rhodobacterales</taxon>
        <taxon>Paracoccaceae</taxon>
        <taxon>Parasedimentitalea</taxon>
    </lineage>
</organism>
<evidence type="ECO:0000256" key="1">
    <source>
        <dbReference type="ARBA" id="ARBA00023015"/>
    </source>
</evidence>
<dbReference type="AlphaFoldDB" id="A0A3T0MZG2"/>
<dbReference type="KEGG" id="sedi:EBB79_04110"/>
<dbReference type="InterPro" id="IPR036388">
    <property type="entry name" value="WH-like_DNA-bd_sf"/>
</dbReference>
<dbReference type="SUPFAM" id="SSF46894">
    <property type="entry name" value="C-terminal effector domain of the bipartite response regulators"/>
    <property type="match status" value="1"/>
</dbReference>
<dbReference type="RefSeq" id="WP_127747701.1">
    <property type="nucleotide sequence ID" value="NZ_CP033219.1"/>
</dbReference>
<dbReference type="InterPro" id="IPR016032">
    <property type="entry name" value="Sig_transdc_resp-reg_C-effctor"/>
</dbReference>
<dbReference type="PANTHER" id="PTHR44688:SF16">
    <property type="entry name" value="DNA-BINDING TRANSCRIPTIONAL ACTIVATOR DEVR_DOSR"/>
    <property type="match status" value="1"/>
</dbReference>
<reference evidence="5 6" key="1">
    <citation type="submission" date="2018-10" db="EMBL/GenBank/DDBJ databases">
        <title>Parasedimentitalea marina sp. nov., a psychrophilic bacterium isolated from deep seawater of the New Britain Trench.</title>
        <authorList>
            <person name="Cao J."/>
        </authorList>
    </citation>
    <scope>NUCLEOTIDE SEQUENCE [LARGE SCALE GENOMIC DNA]</scope>
    <source>
        <strain evidence="5 6">W43</strain>
    </source>
</reference>
<proteinExistence type="predicted"/>
<evidence type="ECO:0000313" key="5">
    <source>
        <dbReference type="EMBL" id="AZV77154.1"/>
    </source>
</evidence>
<dbReference type="Pfam" id="PF00196">
    <property type="entry name" value="GerE"/>
    <property type="match status" value="1"/>
</dbReference>
<dbReference type="PROSITE" id="PS00622">
    <property type="entry name" value="HTH_LUXR_1"/>
    <property type="match status" value="1"/>
</dbReference>
<gene>
    <name evidence="5" type="ORF">EBB79_04110</name>
</gene>
<keyword evidence="2" id="KW-0238">DNA-binding</keyword>
<dbReference type="PANTHER" id="PTHR44688">
    <property type="entry name" value="DNA-BINDING TRANSCRIPTIONAL ACTIVATOR DEVR_DOSR"/>
    <property type="match status" value="1"/>
</dbReference>
<accession>A0A3T0MZG2</accession>
<dbReference type="Gene3D" id="1.10.10.10">
    <property type="entry name" value="Winged helix-like DNA-binding domain superfamily/Winged helix DNA-binding domain"/>
    <property type="match status" value="1"/>
</dbReference>
<feature type="domain" description="HTH luxR-type" evidence="4">
    <location>
        <begin position="200"/>
        <end position="265"/>
    </location>
</feature>
<dbReference type="EMBL" id="CP033219">
    <property type="protein sequence ID" value="AZV77154.1"/>
    <property type="molecule type" value="Genomic_DNA"/>
</dbReference>
<dbReference type="InterPro" id="IPR000792">
    <property type="entry name" value="Tscrpt_reg_LuxR_C"/>
</dbReference>
<keyword evidence="3" id="KW-0804">Transcription</keyword>
<dbReference type="GO" id="GO:0003677">
    <property type="term" value="F:DNA binding"/>
    <property type="evidence" value="ECO:0007669"/>
    <property type="project" value="UniProtKB-KW"/>
</dbReference>
<dbReference type="Proteomes" id="UP000283063">
    <property type="component" value="Chromosome"/>
</dbReference>
<dbReference type="OrthoDB" id="343383at2"/>
<dbReference type="CDD" id="cd06170">
    <property type="entry name" value="LuxR_C_like"/>
    <property type="match status" value="1"/>
</dbReference>
<evidence type="ECO:0000256" key="3">
    <source>
        <dbReference type="ARBA" id="ARBA00023163"/>
    </source>
</evidence>
<keyword evidence="6" id="KW-1185">Reference proteome</keyword>
<sequence>MTHLPLSDLTKANTAFAAVFSGVEGAESLLQAAAAVLPITAGFAVVNLRNAPPVYLADSYATPMAKSAVQRYVSGTYLLNPVSNAIRQGLTAGVYRMADLAPDHWGVSDGEIGVTTELSEEIGYLTPGWPRGQAEISVLTQLPDGAMAEMSLARPSAEGGFSDAMVDILTSLKPLIDAAQSVIWTAQSPRPHHSNLQSLEDFGRDRLSPREAEILQMVLKGHSNRSISLTLGITVPTVKTHRKNAYVKLGISTQQELFYCFLKWTERA</sequence>
<evidence type="ECO:0000259" key="4">
    <source>
        <dbReference type="PROSITE" id="PS50043"/>
    </source>
</evidence>
<evidence type="ECO:0000313" key="6">
    <source>
        <dbReference type="Proteomes" id="UP000283063"/>
    </source>
</evidence>
<keyword evidence="1" id="KW-0805">Transcription regulation</keyword>
<name>A0A3T0MZG2_9RHOB</name>